<dbReference type="Proteomes" id="UP000095281">
    <property type="component" value="Unplaced"/>
</dbReference>
<dbReference type="InterPro" id="IPR009288">
    <property type="entry name" value="AIG2-like_dom"/>
</dbReference>
<dbReference type="CDD" id="cd06661">
    <property type="entry name" value="GGCT_like"/>
    <property type="match status" value="1"/>
</dbReference>
<dbReference type="InterPro" id="IPR036568">
    <property type="entry name" value="GGCT-like_sf"/>
</dbReference>
<dbReference type="WBParaSite" id="MhA1_Contig761.frz3.gene6">
    <property type="protein sequence ID" value="MhA1_Contig761.frz3.gene6"/>
    <property type="gene ID" value="MhA1_Contig761.frz3.gene6"/>
</dbReference>
<evidence type="ECO:0000313" key="3">
    <source>
        <dbReference type="WBParaSite" id="MhA1_Contig761.frz3.gene6"/>
    </source>
</evidence>
<protein>
    <submittedName>
        <fullName evidence="3">GGACT domain-containing protein</fullName>
    </submittedName>
</protein>
<reference evidence="3" key="1">
    <citation type="submission" date="2016-11" db="UniProtKB">
        <authorList>
            <consortium name="WormBaseParasite"/>
        </authorList>
    </citation>
    <scope>IDENTIFICATION</scope>
</reference>
<dbReference type="Gene3D" id="3.10.490.10">
    <property type="entry name" value="Gamma-glutamyl cyclotransferase-like"/>
    <property type="match status" value="1"/>
</dbReference>
<keyword evidence="2" id="KW-1185">Reference proteome</keyword>
<accession>A0A1I8BZ63</accession>
<dbReference type="Pfam" id="PF06094">
    <property type="entry name" value="GGACT"/>
    <property type="match status" value="1"/>
</dbReference>
<dbReference type="InterPro" id="IPR013024">
    <property type="entry name" value="GGCT-like"/>
</dbReference>
<dbReference type="AlphaFoldDB" id="A0A1I8BZ63"/>
<feature type="domain" description="Gamma-glutamylcyclotransferase AIG2-like" evidence="1">
    <location>
        <begin position="3"/>
        <end position="165"/>
    </location>
</feature>
<sequence length="172" mass="20089">MLLFVYGTLRRGFNNKNSEKLNSLSKWIGKAIIPNAKLYYINGDDFDYPAMVLNNNGENDNGEHEYELKQTSQNISVIGDVFQLFDPESILVWLDEYEECGPEKPQPTEYLRKQIKAKLIEDKNGKNIENCWITVNTYIWNWPVENENGDFIEPVVELIESGDWLKHVKNRK</sequence>
<organism evidence="2 3">
    <name type="scientific">Meloidogyne hapla</name>
    <name type="common">Root-knot nematode worm</name>
    <dbReference type="NCBI Taxonomy" id="6305"/>
    <lineage>
        <taxon>Eukaryota</taxon>
        <taxon>Metazoa</taxon>
        <taxon>Ecdysozoa</taxon>
        <taxon>Nematoda</taxon>
        <taxon>Chromadorea</taxon>
        <taxon>Rhabditida</taxon>
        <taxon>Tylenchina</taxon>
        <taxon>Tylenchomorpha</taxon>
        <taxon>Tylenchoidea</taxon>
        <taxon>Meloidogynidae</taxon>
        <taxon>Meloidogyninae</taxon>
        <taxon>Meloidogyne</taxon>
    </lineage>
</organism>
<proteinExistence type="predicted"/>
<dbReference type="SUPFAM" id="SSF110857">
    <property type="entry name" value="Gamma-glutamyl cyclotransferase-like"/>
    <property type="match status" value="1"/>
</dbReference>
<evidence type="ECO:0000259" key="1">
    <source>
        <dbReference type="Pfam" id="PF06094"/>
    </source>
</evidence>
<evidence type="ECO:0000313" key="2">
    <source>
        <dbReference type="Proteomes" id="UP000095281"/>
    </source>
</evidence>
<name>A0A1I8BZ63_MELHA</name>